<evidence type="ECO:0000256" key="1">
    <source>
        <dbReference type="SAM" id="MobiDB-lite"/>
    </source>
</evidence>
<feature type="domain" description="DUF7732" evidence="3">
    <location>
        <begin position="124"/>
        <end position="252"/>
    </location>
</feature>
<keyword evidence="5" id="KW-1185">Reference proteome</keyword>
<evidence type="ECO:0000256" key="2">
    <source>
        <dbReference type="SAM" id="SignalP"/>
    </source>
</evidence>
<dbReference type="Proteomes" id="UP000557566">
    <property type="component" value="Unassembled WGS sequence"/>
</dbReference>
<accession>A0A8H4PNY2</accession>
<dbReference type="OrthoDB" id="5425547at2759"/>
<dbReference type="PANTHER" id="PTHR42091">
    <property type="entry name" value="CONSERVED GLYCINE-RICH PROTEIN (AFU_ORTHOLOGUE AFUA_7G02440)"/>
    <property type="match status" value="1"/>
</dbReference>
<proteinExistence type="predicted"/>
<dbReference type="InterPro" id="IPR056634">
    <property type="entry name" value="DUF7732"/>
</dbReference>
<sequence length="290" mass="28801">MRLDFVFLAATLVSSAALVIHGPQRLETINPGPQQGQNDLFKRRGGGGHGSRGSGGGGSRGSGGGGSRGSGGGGISSGRGSSRGGTGGGASSSPQRGNTVPSSNSGGTSRGGTGPSRSFGGNRFYPGGGATPFRSGARSPSGIVPLALGGAALGVAALAFWPGLWPHGANVYPYSHLHRFHNATTNKNETAKVLCGCAKFAVCACDENNSTAFYNQLIGNGSYAALNKSVINVGQYRGSKTLFINGTLPNGTTADGPDESSAAGSGGKTLALASSYWPLAVVILATVALT</sequence>
<keyword evidence="2" id="KW-0732">Signal</keyword>
<evidence type="ECO:0000313" key="5">
    <source>
        <dbReference type="Proteomes" id="UP000557566"/>
    </source>
</evidence>
<dbReference type="PANTHER" id="PTHR42091:SF1">
    <property type="entry name" value="CONSERVED GLYCINE-RICH PROTEIN (AFU_ORTHOLOGUE AFUA_7G02440)"/>
    <property type="match status" value="1"/>
</dbReference>
<evidence type="ECO:0000259" key="3">
    <source>
        <dbReference type="Pfam" id="PF24866"/>
    </source>
</evidence>
<feature type="chain" id="PRO_5034592071" description="DUF7732 domain-containing protein" evidence="2">
    <location>
        <begin position="18"/>
        <end position="290"/>
    </location>
</feature>
<reference evidence="4 5" key="1">
    <citation type="journal article" date="2020" name="Genome Biol. Evol.">
        <title>A new high-quality draft genome assembly of the Chinese cordyceps Ophiocordyceps sinensis.</title>
        <authorList>
            <person name="Shu R."/>
            <person name="Zhang J."/>
            <person name="Meng Q."/>
            <person name="Zhang H."/>
            <person name="Zhou G."/>
            <person name="Li M."/>
            <person name="Wu P."/>
            <person name="Zhao Y."/>
            <person name="Chen C."/>
            <person name="Qin Q."/>
        </authorList>
    </citation>
    <scope>NUCLEOTIDE SEQUENCE [LARGE SCALE GENOMIC DNA]</scope>
    <source>
        <strain evidence="4 5">IOZ07</strain>
    </source>
</reference>
<comment type="caution">
    <text evidence="4">The sequence shown here is derived from an EMBL/GenBank/DDBJ whole genome shotgun (WGS) entry which is preliminary data.</text>
</comment>
<feature type="region of interest" description="Disordered" evidence="1">
    <location>
        <begin position="26"/>
        <end position="138"/>
    </location>
</feature>
<dbReference type="Pfam" id="PF24866">
    <property type="entry name" value="DUF7732"/>
    <property type="match status" value="1"/>
</dbReference>
<gene>
    <name evidence="4" type="ORF">G6O67_007597</name>
</gene>
<name>A0A8H4PNY2_9HYPO</name>
<evidence type="ECO:0000313" key="4">
    <source>
        <dbReference type="EMBL" id="KAF4505675.1"/>
    </source>
</evidence>
<feature type="compositionally biased region" description="Gly residues" evidence="1">
    <location>
        <begin position="47"/>
        <end position="90"/>
    </location>
</feature>
<dbReference type="EMBL" id="JAAVMX010000008">
    <property type="protein sequence ID" value="KAF4505675.1"/>
    <property type="molecule type" value="Genomic_DNA"/>
</dbReference>
<protein>
    <recommendedName>
        <fullName evidence="3">DUF7732 domain-containing protein</fullName>
    </recommendedName>
</protein>
<organism evidence="4 5">
    <name type="scientific">Ophiocordyceps sinensis</name>
    <dbReference type="NCBI Taxonomy" id="72228"/>
    <lineage>
        <taxon>Eukaryota</taxon>
        <taxon>Fungi</taxon>
        <taxon>Dikarya</taxon>
        <taxon>Ascomycota</taxon>
        <taxon>Pezizomycotina</taxon>
        <taxon>Sordariomycetes</taxon>
        <taxon>Hypocreomycetidae</taxon>
        <taxon>Hypocreales</taxon>
        <taxon>Ophiocordycipitaceae</taxon>
        <taxon>Ophiocordyceps</taxon>
    </lineage>
</organism>
<feature type="signal peptide" evidence="2">
    <location>
        <begin position="1"/>
        <end position="17"/>
    </location>
</feature>
<dbReference type="AlphaFoldDB" id="A0A8H4PNY2"/>